<evidence type="ECO:0000313" key="3">
    <source>
        <dbReference type="Proteomes" id="UP000010366"/>
    </source>
</evidence>
<evidence type="ECO:0000313" key="2">
    <source>
        <dbReference type="EMBL" id="AFY92896.1"/>
    </source>
</evidence>
<dbReference type="PATRIC" id="fig|1173020.3.peg.2028"/>
<evidence type="ECO:0000259" key="1">
    <source>
        <dbReference type="SMART" id="SM00953"/>
    </source>
</evidence>
<dbReference type="InterPro" id="IPR014914">
    <property type="entry name" value="RES_dom"/>
</dbReference>
<name>K9UEP9_CHAP6</name>
<keyword evidence="3" id="KW-1185">Reference proteome</keyword>
<accession>K9UEP9</accession>
<protein>
    <recommendedName>
        <fullName evidence="1">RES domain-containing protein</fullName>
    </recommendedName>
</protein>
<dbReference type="HOGENOM" id="CLU_133611_0_1_3"/>
<dbReference type="OrthoDB" id="573093at2"/>
<proteinExistence type="predicted"/>
<dbReference type="EMBL" id="CP003600">
    <property type="protein sequence ID" value="AFY92896.1"/>
    <property type="molecule type" value="Genomic_DNA"/>
</dbReference>
<dbReference type="AlphaFoldDB" id="K9UEP9"/>
<sequence>MRIWRITATKHIDTVFSGVGGLYASGRWHPQGYKISYTSESLALASLEVFVHSETTDIPLACVSAIIPDRTPILEVTDLPVNWQDVSAYPALQKIGLNWLKAMKYPVLKVPSAIIPVEYNYLINPEHPDLKLQTEQVLTFQFDSRMWKKINL</sequence>
<dbReference type="STRING" id="1173020.Cha6605_1775"/>
<dbReference type="Proteomes" id="UP000010366">
    <property type="component" value="Chromosome"/>
</dbReference>
<dbReference type="KEGG" id="cmp:Cha6605_1775"/>
<dbReference type="SMART" id="SM00953">
    <property type="entry name" value="RES"/>
    <property type="match status" value="1"/>
</dbReference>
<dbReference type="eggNOG" id="COG5654">
    <property type="taxonomic scope" value="Bacteria"/>
</dbReference>
<reference evidence="2 3" key="1">
    <citation type="submission" date="2012-05" db="EMBL/GenBank/DDBJ databases">
        <title>Finished chromosome of genome of Chamaesiphon sp. PCC 6605.</title>
        <authorList>
            <consortium name="US DOE Joint Genome Institute"/>
            <person name="Gugger M."/>
            <person name="Coursin T."/>
            <person name="Rippka R."/>
            <person name="Tandeau De Marsac N."/>
            <person name="Huntemann M."/>
            <person name="Wei C.-L."/>
            <person name="Han J."/>
            <person name="Detter J.C."/>
            <person name="Han C."/>
            <person name="Tapia R."/>
            <person name="Chen A."/>
            <person name="Kyrpides N."/>
            <person name="Mavromatis K."/>
            <person name="Markowitz V."/>
            <person name="Szeto E."/>
            <person name="Ivanova N."/>
            <person name="Pagani I."/>
            <person name="Pati A."/>
            <person name="Goodwin L."/>
            <person name="Nordberg H.P."/>
            <person name="Cantor M.N."/>
            <person name="Hua S.X."/>
            <person name="Woyke T."/>
            <person name="Kerfeld C.A."/>
        </authorList>
    </citation>
    <scope>NUCLEOTIDE SEQUENCE [LARGE SCALE GENOMIC DNA]</scope>
    <source>
        <strain evidence="3">ATCC 27169 / PCC 6605</strain>
    </source>
</reference>
<dbReference type="RefSeq" id="WP_015159067.1">
    <property type="nucleotide sequence ID" value="NC_019697.1"/>
</dbReference>
<dbReference type="Pfam" id="PF08808">
    <property type="entry name" value="RES"/>
    <property type="match status" value="1"/>
</dbReference>
<organism evidence="2 3">
    <name type="scientific">Chamaesiphon minutus (strain ATCC 27169 / PCC 6605)</name>
    <dbReference type="NCBI Taxonomy" id="1173020"/>
    <lineage>
        <taxon>Bacteria</taxon>
        <taxon>Bacillati</taxon>
        <taxon>Cyanobacteriota</taxon>
        <taxon>Cyanophyceae</taxon>
        <taxon>Gomontiellales</taxon>
        <taxon>Chamaesiphonaceae</taxon>
        <taxon>Chamaesiphon</taxon>
    </lineage>
</organism>
<feature type="domain" description="RES" evidence="1">
    <location>
        <begin position="15"/>
        <end position="137"/>
    </location>
</feature>
<gene>
    <name evidence="2" type="ORF">Cha6605_1775</name>
</gene>